<evidence type="ECO:0000256" key="1">
    <source>
        <dbReference type="SAM" id="MobiDB-lite"/>
    </source>
</evidence>
<dbReference type="RefSeq" id="WP_012030641.1">
    <property type="nucleotide sequence ID" value="NC_009446.1"/>
</dbReference>
<feature type="compositionally biased region" description="Polar residues" evidence="1">
    <location>
        <begin position="15"/>
        <end position="31"/>
    </location>
</feature>
<dbReference type="AlphaFoldDB" id="A5EW81"/>
<gene>
    <name evidence="2" type="ordered locus">DNO_0297</name>
</gene>
<reference evidence="2 3" key="1">
    <citation type="journal article" date="2007" name="Nat. Biotechnol.">
        <title>Genome sequence and identification of candidate vaccine antigens from the animal pathogen Dichelobacter nodosus.</title>
        <authorList>
            <person name="Myers G.S."/>
            <person name="Parker D."/>
            <person name="Al-Hasani K."/>
            <person name="Kennan R.M."/>
            <person name="Seemann T."/>
            <person name="Ren Q."/>
            <person name="Badger J.H."/>
            <person name="Selengut J.D."/>
            <person name="Deboy R.T."/>
            <person name="Tettelin H."/>
            <person name="Boyce J.D."/>
            <person name="McCarl V.P."/>
            <person name="Han X."/>
            <person name="Nelson W.C."/>
            <person name="Madupu R."/>
            <person name="Mohamoud Y."/>
            <person name="Holley T."/>
            <person name="Fedorova N."/>
            <person name="Khouri H."/>
            <person name="Bottomley S.P."/>
            <person name="Whittington R.J."/>
            <person name="Adler B."/>
            <person name="Songer J.G."/>
            <person name="Rood J.I."/>
            <person name="Paulsen I.T."/>
        </authorList>
    </citation>
    <scope>NUCLEOTIDE SEQUENCE [LARGE SCALE GENOMIC DNA]</scope>
    <source>
        <strain evidence="2 3">VCS1703A</strain>
    </source>
</reference>
<protein>
    <submittedName>
        <fullName evidence="2">Uncharacterized protein</fullName>
    </submittedName>
</protein>
<dbReference type="EMBL" id="CP000513">
    <property type="protein sequence ID" value="ABQ14194.1"/>
    <property type="molecule type" value="Genomic_DNA"/>
</dbReference>
<dbReference type="eggNOG" id="COG2959">
    <property type="taxonomic scope" value="Bacteria"/>
</dbReference>
<evidence type="ECO:0000313" key="3">
    <source>
        <dbReference type="Proteomes" id="UP000000248"/>
    </source>
</evidence>
<accession>A5EW81</accession>
<feature type="region of interest" description="Disordered" evidence="1">
    <location>
        <begin position="1"/>
        <end position="38"/>
    </location>
</feature>
<sequence>MNDPNKPSAEHLNENILSTDNALQSTENNPQPHDKKEKDCDCHGEHACDCDEEKDCGCHSEHACDCNEEKDKDCNCGDSCDCDEENNCGCIDKHACDCNEEKDKDCSCGDSCDCNEENNCGCVGEHACDCNEEKDKDCSCGDSCDCDEENNCGCIGEHACDCNEEKDKDCSCGDSCDCDEENNCGCIGESSKKKGPCAFLTFLLAFLALAAAGYHEYQWQQMRANQQTFQSDSEKNIDALKNTVAQFDQGLDKAQVSHLIAEAIKALPLPPSEQEIGVFVEQKMKEQAEHTIKQAHSVAQESVAEFARTHDLNDIRATQASTEAKVQEAVDAFQHTATTAKESFTALADQATKQFTNLTQQAHPQPLIDALALADAAYQHNDYFAAAQFLNQALYRFEALNLMQTPFAAFKEPITAAQTQLASLIKADQERAQQLIALTESVDSWSFKSFEPVQVTMEDEASDETNLMSQAEQWGKQLLSKAVVIHKNDLSAAERVPANKAQRAIIRETIRLDVAYLRNAAMLHDRVGAKMAADDLTALITRYFAANDEAVQSALSVLSQFGADEPQPLEITTIIKAVKEAAGE</sequence>
<dbReference type="HOGENOM" id="CLU_466711_0_0_6"/>
<dbReference type="Proteomes" id="UP000000248">
    <property type="component" value="Chromosome"/>
</dbReference>
<keyword evidence="3" id="KW-1185">Reference proteome</keyword>
<dbReference type="KEGG" id="dno:DNO_0297"/>
<proteinExistence type="predicted"/>
<name>A5EW81_DICNV</name>
<organism evidence="2 3">
    <name type="scientific">Dichelobacter nodosus (strain VCS1703A)</name>
    <dbReference type="NCBI Taxonomy" id="246195"/>
    <lineage>
        <taxon>Bacteria</taxon>
        <taxon>Pseudomonadati</taxon>
        <taxon>Pseudomonadota</taxon>
        <taxon>Gammaproteobacteria</taxon>
        <taxon>Cardiobacteriales</taxon>
        <taxon>Cardiobacteriaceae</taxon>
        <taxon>Dichelobacter</taxon>
    </lineage>
</organism>
<evidence type="ECO:0000313" key="2">
    <source>
        <dbReference type="EMBL" id="ABQ14194.1"/>
    </source>
</evidence>
<dbReference type="STRING" id="246195.DNO_0297"/>